<dbReference type="Proteomes" id="UP001327560">
    <property type="component" value="Chromosome 9"/>
</dbReference>
<evidence type="ECO:0000256" key="1">
    <source>
        <dbReference type="SAM" id="MobiDB-lite"/>
    </source>
</evidence>
<accession>A0AAQ3L893</accession>
<keyword evidence="2" id="KW-1133">Transmembrane helix</keyword>
<evidence type="ECO:0000313" key="3">
    <source>
        <dbReference type="EMBL" id="WOL20171.1"/>
    </source>
</evidence>
<keyword evidence="4" id="KW-1185">Reference proteome</keyword>
<feature type="compositionally biased region" description="Low complexity" evidence="1">
    <location>
        <begin position="104"/>
        <end position="118"/>
    </location>
</feature>
<dbReference type="AlphaFoldDB" id="A0AAQ3L893"/>
<sequence length="158" mass="17345">MTLEDWSEILIKASLFVLVQALVYFILSNSSTIFSSEKMRTYSFRTARSASFRRMLTWVSDLPSGGPHLTQGCPERQALSVLIAETVVETMSNVSMKKDKGKGKAVSSASHSGGSSSDHSSEDEYNERTNIGAVQLLNVLKTQVGEQKPTTKHPEAMN</sequence>
<feature type="region of interest" description="Disordered" evidence="1">
    <location>
        <begin position="93"/>
        <end position="158"/>
    </location>
</feature>
<evidence type="ECO:0000313" key="4">
    <source>
        <dbReference type="Proteomes" id="UP001327560"/>
    </source>
</evidence>
<feature type="transmembrane region" description="Helical" evidence="2">
    <location>
        <begin position="6"/>
        <end position="27"/>
    </location>
</feature>
<keyword evidence="2" id="KW-0472">Membrane</keyword>
<name>A0AAQ3L893_9LILI</name>
<organism evidence="3 4">
    <name type="scientific">Canna indica</name>
    <name type="common">Indian-shot</name>
    <dbReference type="NCBI Taxonomy" id="4628"/>
    <lineage>
        <taxon>Eukaryota</taxon>
        <taxon>Viridiplantae</taxon>
        <taxon>Streptophyta</taxon>
        <taxon>Embryophyta</taxon>
        <taxon>Tracheophyta</taxon>
        <taxon>Spermatophyta</taxon>
        <taxon>Magnoliopsida</taxon>
        <taxon>Liliopsida</taxon>
        <taxon>Zingiberales</taxon>
        <taxon>Cannaceae</taxon>
        <taxon>Canna</taxon>
    </lineage>
</organism>
<keyword evidence="2" id="KW-0812">Transmembrane</keyword>
<dbReference type="PANTHER" id="PTHR34268:SF8">
    <property type="entry name" value="FAE DOMAIN-CONTAINING PROTEIN"/>
    <property type="match status" value="1"/>
</dbReference>
<dbReference type="PANTHER" id="PTHR34268">
    <property type="entry name" value="OS01G0321850 PROTEIN"/>
    <property type="match status" value="1"/>
</dbReference>
<evidence type="ECO:0000256" key="2">
    <source>
        <dbReference type="SAM" id="Phobius"/>
    </source>
</evidence>
<proteinExistence type="predicted"/>
<gene>
    <name evidence="3" type="ORF">Cni_G28974</name>
</gene>
<protein>
    <submittedName>
        <fullName evidence="3">Uncharacterized protein</fullName>
    </submittedName>
</protein>
<dbReference type="EMBL" id="CP136898">
    <property type="protein sequence ID" value="WOL20171.1"/>
    <property type="molecule type" value="Genomic_DNA"/>
</dbReference>
<reference evidence="3 4" key="1">
    <citation type="submission" date="2023-10" db="EMBL/GenBank/DDBJ databases">
        <title>Chromosome-scale genome assembly provides insights into flower coloration mechanisms of Canna indica.</title>
        <authorList>
            <person name="Li C."/>
        </authorList>
    </citation>
    <scope>NUCLEOTIDE SEQUENCE [LARGE SCALE GENOMIC DNA]</scope>
    <source>
        <tissue evidence="3">Flower</tissue>
    </source>
</reference>